<name>A0A830D4M4_9LAMI</name>
<protein>
    <submittedName>
        <fullName evidence="1">Uncharacterized protein</fullName>
    </submittedName>
</protein>
<organism evidence="1 2">
    <name type="scientific">Phtheirospermum japonicum</name>
    <dbReference type="NCBI Taxonomy" id="374723"/>
    <lineage>
        <taxon>Eukaryota</taxon>
        <taxon>Viridiplantae</taxon>
        <taxon>Streptophyta</taxon>
        <taxon>Embryophyta</taxon>
        <taxon>Tracheophyta</taxon>
        <taxon>Spermatophyta</taxon>
        <taxon>Magnoliopsida</taxon>
        <taxon>eudicotyledons</taxon>
        <taxon>Gunneridae</taxon>
        <taxon>Pentapetalae</taxon>
        <taxon>asterids</taxon>
        <taxon>lamiids</taxon>
        <taxon>Lamiales</taxon>
        <taxon>Orobanchaceae</taxon>
        <taxon>Orobanchaceae incertae sedis</taxon>
        <taxon>Phtheirospermum</taxon>
    </lineage>
</organism>
<evidence type="ECO:0000313" key="2">
    <source>
        <dbReference type="Proteomes" id="UP000653305"/>
    </source>
</evidence>
<keyword evidence="2" id="KW-1185">Reference proteome</keyword>
<evidence type="ECO:0000313" key="1">
    <source>
        <dbReference type="EMBL" id="GFQ07041.1"/>
    </source>
</evidence>
<dbReference type="AlphaFoldDB" id="A0A830D4M4"/>
<sequence length="121" mass="13712">MLPRRVAAALLKRLYSHSHFLLPESPPSCDDGFYAFCSFILVQFLKLLSTGSNAMLLNSFLRMVWDYGFLPMIENSGQNSGPGNMNMDMNMLPQLIGEETLYKSDSHTRSEKETGQMTHML</sequence>
<proteinExistence type="predicted"/>
<reference evidence="1" key="1">
    <citation type="submission" date="2020-07" db="EMBL/GenBank/DDBJ databases">
        <title>Ethylene signaling mediates host invasion by parasitic plants.</title>
        <authorList>
            <person name="Yoshida S."/>
        </authorList>
    </citation>
    <scope>NUCLEOTIDE SEQUENCE</scope>
    <source>
        <strain evidence="1">Okayama</strain>
    </source>
</reference>
<gene>
    <name evidence="1" type="ORF">PHJA_002848200</name>
</gene>
<dbReference type="OrthoDB" id="1937734at2759"/>
<dbReference type="Proteomes" id="UP000653305">
    <property type="component" value="Unassembled WGS sequence"/>
</dbReference>
<accession>A0A830D4M4</accession>
<comment type="caution">
    <text evidence="1">The sequence shown here is derived from an EMBL/GenBank/DDBJ whole genome shotgun (WGS) entry which is preliminary data.</text>
</comment>
<dbReference type="EMBL" id="BMAC01001375">
    <property type="protein sequence ID" value="GFQ07041.1"/>
    <property type="molecule type" value="Genomic_DNA"/>
</dbReference>